<name>A0ACC1HW80_9FUNG</name>
<comment type="caution">
    <text evidence="1">The sequence shown here is derived from an EMBL/GenBank/DDBJ whole genome shotgun (WGS) entry which is preliminary data.</text>
</comment>
<reference evidence="1" key="1">
    <citation type="submission" date="2022-06" db="EMBL/GenBank/DDBJ databases">
        <title>Phylogenomic reconstructions and comparative analyses of Kickxellomycotina fungi.</title>
        <authorList>
            <person name="Reynolds N.K."/>
            <person name="Stajich J.E."/>
            <person name="Barry K."/>
            <person name="Grigoriev I.V."/>
            <person name="Crous P."/>
            <person name="Smith M.E."/>
        </authorList>
    </citation>
    <scope>NUCLEOTIDE SEQUENCE</scope>
    <source>
        <strain evidence="1">RSA 2271</strain>
    </source>
</reference>
<keyword evidence="2" id="KW-1185">Reference proteome</keyword>
<sequence>MLLETDPYPLYPDSDCNANIFYRKAPLLSPEQGSGNPAEAPNPIYLLAFLLTLSERDLGLVFDGATDLSGTINGKDRGGLCLKVNTLPAKWQPELKVPRHIEGEKVPDAAQLRAGLRLRQAPGFPHRGDDPPPHTAASTSAHLSKAVPEGPRASCFSLTYRSPWPLL</sequence>
<protein>
    <submittedName>
        <fullName evidence="1">Uncharacterized protein</fullName>
    </submittedName>
</protein>
<organism evidence="1 2">
    <name type="scientific">Spiromyces aspiralis</name>
    <dbReference type="NCBI Taxonomy" id="68401"/>
    <lineage>
        <taxon>Eukaryota</taxon>
        <taxon>Fungi</taxon>
        <taxon>Fungi incertae sedis</taxon>
        <taxon>Zoopagomycota</taxon>
        <taxon>Kickxellomycotina</taxon>
        <taxon>Kickxellomycetes</taxon>
        <taxon>Kickxellales</taxon>
        <taxon>Kickxellaceae</taxon>
        <taxon>Spiromyces</taxon>
    </lineage>
</organism>
<dbReference type="Proteomes" id="UP001145114">
    <property type="component" value="Unassembled WGS sequence"/>
</dbReference>
<proteinExistence type="predicted"/>
<evidence type="ECO:0000313" key="1">
    <source>
        <dbReference type="EMBL" id="KAJ1680310.1"/>
    </source>
</evidence>
<evidence type="ECO:0000313" key="2">
    <source>
        <dbReference type="Proteomes" id="UP001145114"/>
    </source>
</evidence>
<accession>A0ACC1HW80</accession>
<gene>
    <name evidence="1" type="ORF">EV182_000258</name>
</gene>
<dbReference type="EMBL" id="JAMZIH010000008">
    <property type="protein sequence ID" value="KAJ1680310.1"/>
    <property type="molecule type" value="Genomic_DNA"/>
</dbReference>